<protein>
    <recommendedName>
        <fullName evidence="5">Outer membrane protein</fullName>
    </recommendedName>
</protein>
<proteinExistence type="predicted"/>
<feature type="signal peptide" evidence="1">
    <location>
        <begin position="1"/>
        <end position="18"/>
    </location>
</feature>
<organism evidence="2 4">
    <name type="scientific">Candidatus Ordinivivax streblomastigis</name>
    <dbReference type="NCBI Taxonomy" id="2540710"/>
    <lineage>
        <taxon>Bacteria</taxon>
        <taxon>Pseudomonadati</taxon>
        <taxon>Bacteroidota</taxon>
        <taxon>Bacteroidia</taxon>
        <taxon>Bacteroidales</taxon>
        <taxon>Candidatus Ordinivivax</taxon>
    </lineage>
</organism>
<evidence type="ECO:0000313" key="4">
    <source>
        <dbReference type="Proteomes" id="UP000324575"/>
    </source>
</evidence>
<feature type="chain" id="PRO_5036371423" description="Outer membrane protein" evidence="1">
    <location>
        <begin position="19"/>
        <end position="391"/>
    </location>
</feature>
<keyword evidence="1" id="KW-0732">Signal</keyword>
<reference evidence="2 4" key="1">
    <citation type="submission" date="2019-03" db="EMBL/GenBank/DDBJ databases">
        <title>Single cell metagenomics reveals metabolic interactions within the superorganism composed of flagellate Streblomastix strix and complex community of Bacteroidetes bacteria on its surface.</title>
        <authorList>
            <person name="Treitli S.C."/>
            <person name="Kolisko M."/>
            <person name="Husnik F."/>
            <person name="Keeling P."/>
            <person name="Hampl V."/>
        </authorList>
    </citation>
    <scope>NUCLEOTIDE SEQUENCE [LARGE SCALE GENOMIC DNA]</scope>
    <source>
        <strain evidence="2">St1</strain>
    </source>
</reference>
<dbReference type="AlphaFoldDB" id="A0A5M8P412"/>
<dbReference type="Gene3D" id="2.40.160.60">
    <property type="entry name" value="Outer membrane protein transport protein (OMPP1/FadL/TodX)"/>
    <property type="match status" value="1"/>
</dbReference>
<name>A0A5M8P412_9BACT</name>
<dbReference type="SUPFAM" id="SSF56935">
    <property type="entry name" value="Porins"/>
    <property type="match status" value="1"/>
</dbReference>
<accession>A0A5M8P412</accession>
<evidence type="ECO:0000313" key="3">
    <source>
        <dbReference type="EMBL" id="KAA6303410.1"/>
    </source>
</evidence>
<dbReference type="EMBL" id="SNRX01000002">
    <property type="protein sequence ID" value="KAA6303237.1"/>
    <property type="molecule type" value="Genomic_DNA"/>
</dbReference>
<sequence length="391" mass="43434">MRITLISVFLLFSVAVFSQNNNTKSPYTRYGYGKLADASSIAQRGMGGIGYGLRNPQLINALNPASYSAVDSMTFMFEAGVSGQIGWYNDNGIRGVKPNAGLEYVALQLPLAKGLGVGIGLEPVSYVGYQFIDTINNIYSGQGGLQKLSASLAYRLDNRFSVGANVGYVYGDIIHTGVFPSNNPLLWPDSLRLKGFTYTLGMQYRHDLGKSREIVVGAVYSPKITMNSSAISDKISNNANAACQMPETFGLGFTYHQNHQLTAGADAQYQRWADAQYYGKTDTLSNRLKINAGVEYIPNAFSNNFLGRIRYRAGAYFTDSYIIDKNGSKFNEYGVTAGFGIPLVDRRSFINLSFEYSRIAPQKTISLQENYFKFTLSYTFNELWFFKRKLQ</sequence>
<gene>
    <name evidence="2" type="ORF">EZS26_000397</name>
    <name evidence="3" type="ORF">EZS26_000570</name>
</gene>
<dbReference type="EMBL" id="SNRX01000002">
    <property type="protein sequence ID" value="KAA6303410.1"/>
    <property type="molecule type" value="Genomic_DNA"/>
</dbReference>
<evidence type="ECO:0008006" key="5">
    <source>
        <dbReference type="Google" id="ProtNLM"/>
    </source>
</evidence>
<dbReference type="Proteomes" id="UP000324575">
    <property type="component" value="Unassembled WGS sequence"/>
</dbReference>
<evidence type="ECO:0000313" key="2">
    <source>
        <dbReference type="EMBL" id="KAA6303237.1"/>
    </source>
</evidence>
<evidence type="ECO:0000256" key="1">
    <source>
        <dbReference type="SAM" id="SignalP"/>
    </source>
</evidence>
<comment type="caution">
    <text evidence="2">The sequence shown here is derived from an EMBL/GenBank/DDBJ whole genome shotgun (WGS) entry which is preliminary data.</text>
</comment>